<organism evidence="5 6">
    <name type="scientific">Bradyrhizobium denitrificans</name>
    <dbReference type="NCBI Taxonomy" id="2734912"/>
    <lineage>
        <taxon>Bacteria</taxon>
        <taxon>Pseudomonadati</taxon>
        <taxon>Pseudomonadota</taxon>
        <taxon>Alphaproteobacteria</taxon>
        <taxon>Hyphomicrobiales</taxon>
        <taxon>Nitrobacteraceae</taxon>
        <taxon>Bradyrhizobium</taxon>
    </lineage>
</organism>
<reference evidence="6" key="1">
    <citation type="journal article" date="2021" name="ISME J.">
        <title>Evolutionary origin and ecological implication of a unique nif island in free-living Bradyrhizobium lineages.</title>
        <authorList>
            <person name="Tao J."/>
        </authorList>
    </citation>
    <scope>NUCLEOTIDE SEQUENCE [LARGE SCALE GENOMIC DNA]</scope>
    <source>
        <strain evidence="6">SZCCT0094</strain>
    </source>
</reference>
<comment type="caution">
    <text evidence="5">The sequence shown here is derived from an EMBL/GenBank/DDBJ whole genome shotgun (WGS) entry which is preliminary data.</text>
</comment>
<dbReference type="Gene3D" id="2.60.40.420">
    <property type="entry name" value="Cupredoxins - blue copper proteins"/>
    <property type="match status" value="1"/>
</dbReference>
<keyword evidence="2" id="KW-0186">Copper</keyword>
<evidence type="ECO:0000256" key="1">
    <source>
        <dbReference type="ARBA" id="ARBA00022723"/>
    </source>
</evidence>
<keyword evidence="1" id="KW-0479">Metal-binding</keyword>
<keyword evidence="3" id="KW-0732">Signal</keyword>
<gene>
    <name evidence="5" type="ORF">JQ619_01320</name>
</gene>
<dbReference type="PANTHER" id="PTHR36507">
    <property type="entry name" value="BLL1555 PROTEIN"/>
    <property type="match status" value="1"/>
</dbReference>
<evidence type="ECO:0000256" key="2">
    <source>
        <dbReference type="ARBA" id="ARBA00023008"/>
    </source>
</evidence>
<feature type="chain" id="PRO_5046818405" description="Blue (type 1) copper domain-containing protein" evidence="3">
    <location>
        <begin position="23"/>
        <end position="107"/>
    </location>
</feature>
<dbReference type="Proteomes" id="UP001314635">
    <property type="component" value="Unassembled WGS sequence"/>
</dbReference>
<evidence type="ECO:0000259" key="4">
    <source>
        <dbReference type="Pfam" id="PF00127"/>
    </source>
</evidence>
<name>A0ABS5FZC4_9BRAD</name>
<feature type="domain" description="Blue (type 1) copper" evidence="4">
    <location>
        <begin position="31"/>
        <end position="105"/>
    </location>
</feature>
<proteinExistence type="predicted"/>
<dbReference type="InterPro" id="IPR008972">
    <property type="entry name" value="Cupredoxin"/>
</dbReference>
<dbReference type="SUPFAM" id="SSF49503">
    <property type="entry name" value="Cupredoxins"/>
    <property type="match status" value="1"/>
</dbReference>
<dbReference type="PANTHER" id="PTHR36507:SF1">
    <property type="entry name" value="BLL1555 PROTEIN"/>
    <property type="match status" value="1"/>
</dbReference>
<evidence type="ECO:0000313" key="6">
    <source>
        <dbReference type="Proteomes" id="UP001314635"/>
    </source>
</evidence>
<accession>A0ABS5FZC4</accession>
<dbReference type="EMBL" id="JAFCLK010000001">
    <property type="protein sequence ID" value="MBR1134399.1"/>
    <property type="molecule type" value="Genomic_DNA"/>
</dbReference>
<dbReference type="RefSeq" id="WP_012047252.1">
    <property type="nucleotide sequence ID" value="NZ_JABFDP010000004.1"/>
</dbReference>
<dbReference type="InterPro" id="IPR000923">
    <property type="entry name" value="BlueCu_1"/>
</dbReference>
<keyword evidence="6" id="KW-1185">Reference proteome</keyword>
<feature type="signal peptide" evidence="3">
    <location>
        <begin position="1"/>
        <end position="22"/>
    </location>
</feature>
<evidence type="ECO:0000256" key="3">
    <source>
        <dbReference type="SAM" id="SignalP"/>
    </source>
</evidence>
<protein>
    <recommendedName>
        <fullName evidence="4">Blue (type 1) copper domain-containing protein</fullName>
    </recommendedName>
</protein>
<dbReference type="InterPro" id="IPR052721">
    <property type="entry name" value="ET_Amicyanin"/>
</dbReference>
<sequence>MYRARTVLALAVVAGLSTGALAATQVIHQQGRAFSEESVTVTKGGAITFLNDDTIPHNIMSTSKGNEFNLGSQPPGASTDVTFKETGDVAVICAIHPRMKMTVKVVD</sequence>
<evidence type="ECO:0000313" key="5">
    <source>
        <dbReference type="EMBL" id="MBR1134399.1"/>
    </source>
</evidence>
<dbReference type="Pfam" id="PF00127">
    <property type="entry name" value="Copper-bind"/>
    <property type="match status" value="1"/>
</dbReference>